<evidence type="ECO:0000256" key="4">
    <source>
        <dbReference type="ARBA" id="ARBA00022723"/>
    </source>
</evidence>
<evidence type="ECO:0000256" key="3">
    <source>
        <dbReference type="ARBA" id="ARBA00022722"/>
    </source>
</evidence>
<feature type="binding site" evidence="8">
    <location>
        <position position="64"/>
    </location>
    <ligand>
        <name>Zn(2+)</name>
        <dbReference type="ChEBI" id="CHEBI:29105"/>
        <label>1</label>
        <note>catalytic</note>
    </ligand>
</feature>
<proteinExistence type="inferred from homology"/>
<comment type="similarity">
    <text evidence="8">Belongs to the RNase Z family.</text>
</comment>
<comment type="function">
    <text evidence="8">Zinc phosphodiesterase, which displays some tRNA 3'-processing endonuclease activity. Probably involved in tRNA maturation, by removing a 3'-trailer from precursor tRNA.</text>
</comment>
<comment type="cofactor">
    <cofactor evidence="8">
        <name>Zn(2+)</name>
        <dbReference type="ChEBI" id="CHEBI:29105"/>
    </cofactor>
    <text evidence="8">Binds 2 Zn(2+) ions.</text>
</comment>
<protein>
    <recommendedName>
        <fullName evidence="8">Ribonuclease Z</fullName>
        <shortName evidence="8">RNase Z</shortName>
        <ecNumber evidence="8">3.1.26.11</ecNumber>
    </recommendedName>
    <alternativeName>
        <fullName evidence="8">tRNA 3 endonuclease</fullName>
    </alternativeName>
    <alternativeName>
        <fullName evidence="8">tRNase Z</fullName>
    </alternativeName>
</protein>
<keyword evidence="2 8" id="KW-0819">tRNA processing</keyword>
<accession>Q2SCR4</accession>
<reference evidence="9 10" key="1">
    <citation type="journal article" date="2005" name="Nucleic Acids Res.">
        <title>Genomic blueprint of Hahella chejuensis, a marine microbe producing an algicidal agent.</title>
        <authorList>
            <person name="Jeong H."/>
            <person name="Yim J.H."/>
            <person name="Lee C."/>
            <person name="Choi S.-H."/>
            <person name="Park Y.K."/>
            <person name="Yoon S.H."/>
            <person name="Hur C.-G."/>
            <person name="Kang H.-Y."/>
            <person name="Kim D."/>
            <person name="Lee H.H."/>
            <person name="Park K.H."/>
            <person name="Park S.-H."/>
            <person name="Park H.-S."/>
            <person name="Lee H.K."/>
            <person name="Oh T.K."/>
            <person name="Kim J.F."/>
        </authorList>
    </citation>
    <scope>NUCLEOTIDE SEQUENCE [LARGE SCALE GENOMIC DNA]</scope>
    <source>
        <strain evidence="9 10">KCTC 2396</strain>
    </source>
</reference>
<dbReference type="STRING" id="349521.HCH_04868"/>
<comment type="subunit">
    <text evidence="1 8">Homodimer.</text>
</comment>
<dbReference type="OrthoDB" id="9803916at2"/>
<evidence type="ECO:0000313" key="10">
    <source>
        <dbReference type="Proteomes" id="UP000000238"/>
    </source>
</evidence>
<dbReference type="SUPFAM" id="SSF56281">
    <property type="entry name" value="Metallo-hydrolase/oxidoreductase"/>
    <property type="match status" value="1"/>
</dbReference>
<dbReference type="HAMAP" id="MF_01818">
    <property type="entry name" value="RNase_Z_BN"/>
    <property type="match status" value="1"/>
</dbReference>
<evidence type="ECO:0000256" key="8">
    <source>
        <dbReference type="HAMAP-Rule" id="MF_01818"/>
    </source>
</evidence>
<gene>
    <name evidence="8" type="primary">rnz</name>
    <name evidence="9" type="ordered locus">HCH_04868</name>
</gene>
<evidence type="ECO:0000256" key="2">
    <source>
        <dbReference type="ARBA" id="ARBA00022694"/>
    </source>
</evidence>
<keyword evidence="3 8" id="KW-0540">Nuclease</keyword>
<name>Q2SCR4_HAHCH</name>
<feature type="active site" description="Proton acceptor" evidence="8">
    <location>
        <position position="66"/>
    </location>
</feature>
<feature type="binding site" evidence="8">
    <location>
        <position position="66"/>
    </location>
    <ligand>
        <name>Zn(2+)</name>
        <dbReference type="ChEBI" id="CHEBI:29105"/>
        <label>2</label>
        <note>catalytic</note>
    </ligand>
</feature>
<feature type="binding site" evidence="8">
    <location>
        <position position="141"/>
    </location>
    <ligand>
        <name>Zn(2+)</name>
        <dbReference type="ChEBI" id="CHEBI:29105"/>
        <label>1</label>
        <note>catalytic</note>
    </ligand>
</feature>
<organism evidence="9 10">
    <name type="scientific">Hahella chejuensis (strain KCTC 2396)</name>
    <dbReference type="NCBI Taxonomy" id="349521"/>
    <lineage>
        <taxon>Bacteria</taxon>
        <taxon>Pseudomonadati</taxon>
        <taxon>Pseudomonadota</taxon>
        <taxon>Gammaproteobacteria</taxon>
        <taxon>Oceanospirillales</taxon>
        <taxon>Hahellaceae</taxon>
        <taxon>Hahella</taxon>
    </lineage>
</organism>
<dbReference type="PANTHER" id="PTHR46018">
    <property type="entry name" value="ZINC PHOSPHODIESTERASE ELAC PROTEIN 1"/>
    <property type="match status" value="1"/>
</dbReference>
<dbReference type="Proteomes" id="UP000000238">
    <property type="component" value="Chromosome"/>
</dbReference>
<dbReference type="CDD" id="cd07717">
    <property type="entry name" value="RNaseZ_ZiPD-like_MBL-fold"/>
    <property type="match status" value="1"/>
</dbReference>
<dbReference type="KEGG" id="hch:HCH_04868"/>
<keyword evidence="7 8" id="KW-0862">Zinc</keyword>
<keyword evidence="4 8" id="KW-0479">Metal-binding</keyword>
<evidence type="ECO:0000256" key="6">
    <source>
        <dbReference type="ARBA" id="ARBA00022801"/>
    </source>
</evidence>
<feature type="binding site" evidence="8">
    <location>
        <position position="67"/>
    </location>
    <ligand>
        <name>Zn(2+)</name>
        <dbReference type="ChEBI" id="CHEBI:29105"/>
        <label>2</label>
        <note>catalytic</note>
    </ligand>
</feature>
<feature type="binding site" evidence="8">
    <location>
        <position position="212"/>
    </location>
    <ligand>
        <name>Zn(2+)</name>
        <dbReference type="ChEBI" id="CHEBI:29105"/>
        <label>1</label>
        <note>catalytic</note>
    </ligand>
</feature>
<dbReference type="InterPro" id="IPR013471">
    <property type="entry name" value="RNase_Z/BN"/>
</dbReference>
<dbReference type="Gene3D" id="3.60.15.10">
    <property type="entry name" value="Ribonuclease Z/Hydroxyacylglutathione hydrolase-like"/>
    <property type="match status" value="1"/>
</dbReference>
<evidence type="ECO:0000256" key="1">
    <source>
        <dbReference type="ARBA" id="ARBA00011738"/>
    </source>
</evidence>
<dbReference type="InterPro" id="IPR036866">
    <property type="entry name" value="RibonucZ/Hydroxyglut_hydro"/>
</dbReference>
<dbReference type="GO" id="GO:0008270">
    <property type="term" value="F:zinc ion binding"/>
    <property type="evidence" value="ECO:0007669"/>
    <property type="project" value="UniProtKB-UniRule"/>
</dbReference>
<dbReference type="eggNOG" id="COG1234">
    <property type="taxonomic scope" value="Bacteria"/>
</dbReference>
<comment type="catalytic activity">
    <reaction evidence="8">
        <text>Endonucleolytic cleavage of RNA, removing extra 3' nucleotides from tRNA precursor, generating 3' termini of tRNAs. A 3'-hydroxy group is left at the tRNA terminus and a 5'-phosphoryl group is left at the trailer molecule.</text>
        <dbReference type="EC" id="3.1.26.11"/>
    </reaction>
</comment>
<evidence type="ECO:0000256" key="7">
    <source>
        <dbReference type="ARBA" id="ARBA00022833"/>
    </source>
</evidence>
<dbReference type="RefSeq" id="WP_011398625.1">
    <property type="nucleotide sequence ID" value="NC_007645.1"/>
</dbReference>
<dbReference type="PANTHER" id="PTHR46018:SF2">
    <property type="entry name" value="ZINC PHOSPHODIESTERASE ELAC PROTEIN 1"/>
    <property type="match status" value="1"/>
</dbReference>
<dbReference type="EC" id="3.1.26.11" evidence="8"/>
<evidence type="ECO:0000256" key="5">
    <source>
        <dbReference type="ARBA" id="ARBA00022759"/>
    </source>
</evidence>
<dbReference type="HOGENOM" id="CLU_031317_2_0_6"/>
<dbReference type="GO" id="GO:0042781">
    <property type="term" value="F:3'-tRNA processing endoribonuclease activity"/>
    <property type="evidence" value="ECO:0007669"/>
    <property type="project" value="UniProtKB-UniRule"/>
</dbReference>
<feature type="binding site" evidence="8">
    <location>
        <position position="271"/>
    </location>
    <ligand>
        <name>Zn(2+)</name>
        <dbReference type="ChEBI" id="CHEBI:29105"/>
        <label>2</label>
        <note>catalytic</note>
    </ligand>
</feature>
<feature type="binding site" evidence="8">
    <location>
        <position position="212"/>
    </location>
    <ligand>
        <name>Zn(2+)</name>
        <dbReference type="ChEBI" id="CHEBI:29105"/>
        <label>2</label>
        <note>catalytic</note>
    </ligand>
</feature>
<keyword evidence="6 8" id="KW-0378">Hydrolase</keyword>
<keyword evidence="10" id="KW-1185">Reference proteome</keyword>
<dbReference type="EMBL" id="CP000155">
    <property type="protein sequence ID" value="ABC31560.1"/>
    <property type="molecule type" value="Genomic_DNA"/>
</dbReference>
<feature type="binding site" evidence="8">
    <location>
        <position position="62"/>
    </location>
    <ligand>
        <name>Zn(2+)</name>
        <dbReference type="ChEBI" id="CHEBI:29105"/>
        <label>1</label>
        <note>catalytic</note>
    </ligand>
</feature>
<dbReference type="Pfam" id="PF23023">
    <property type="entry name" value="Anti-Pycsar_Apyc1"/>
    <property type="match status" value="1"/>
</dbReference>
<dbReference type="AlphaFoldDB" id="Q2SCR4"/>
<sequence>MELTFLGTSSGVPTKTRNVSAVCIKMAETKDWWLLDCGEGTQHRLLHCKHTLKQLRGVCITHVHGDHCYGLPGLLASASMSGRTDPLTVIGPQPLEAFLNAVIETTQLRLTYELRFVEVTTLLQEDFIDADFLLRAHALSHRVPSYAFSFTERHVEVKLDVARLQADGVPPGPIWGRLQKGESVTLDNGAEIHGADYLLSARAPRRMVIGGDNDQPDLLRDACIGAQALVHESTYTHDVAEKVGQGPQHSCALAVAQFAESVALPSLVLTHFSPRYLDKTNNKNASILDIEREAASVYSGNLFLARDFEVYQLDKNGRLHRSGEVVVDI</sequence>
<evidence type="ECO:0000313" key="9">
    <source>
        <dbReference type="EMBL" id="ABC31560.1"/>
    </source>
</evidence>
<keyword evidence="5 8" id="KW-0255">Endonuclease</keyword>